<dbReference type="Proteomes" id="UP000298138">
    <property type="component" value="Unassembled WGS sequence"/>
</dbReference>
<name>A0A4V3SIC6_9PEZI</name>
<protein>
    <submittedName>
        <fullName evidence="1">Uncharacterized protein</fullName>
    </submittedName>
</protein>
<reference evidence="1 2" key="1">
    <citation type="submission" date="2019-04" db="EMBL/GenBank/DDBJ databases">
        <title>Comparative genomics and transcriptomics to analyze fruiting body development in filamentous ascomycetes.</title>
        <authorList>
            <consortium name="DOE Joint Genome Institute"/>
            <person name="Lutkenhaus R."/>
            <person name="Traeger S."/>
            <person name="Breuer J."/>
            <person name="Kuo A."/>
            <person name="Lipzen A."/>
            <person name="Pangilinan J."/>
            <person name="Dilworth D."/>
            <person name="Sandor L."/>
            <person name="Poggeler S."/>
            <person name="Barry K."/>
            <person name="Grigoriev I.V."/>
            <person name="Nowrousian M."/>
        </authorList>
    </citation>
    <scope>NUCLEOTIDE SEQUENCE [LARGE SCALE GENOMIC DNA]</scope>
    <source>
        <strain evidence="1 2">CBS 389.68</strain>
    </source>
</reference>
<evidence type="ECO:0000313" key="1">
    <source>
        <dbReference type="EMBL" id="TGZ79665.1"/>
    </source>
</evidence>
<keyword evidence="2" id="KW-1185">Reference proteome</keyword>
<dbReference type="InParanoid" id="A0A4V3SIC6"/>
<evidence type="ECO:0000313" key="2">
    <source>
        <dbReference type="Proteomes" id="UP000298138"/>
    </source>
</evidence>
<accession>A0A4V3SIC6</accession>
<proteinExistence type="predicted"/>
<gene>
    <name evidence="1" type="ORF">EX30DRAFT_80994</name>
</gene>
<organism evidence="1 2">
    <name type="scientific">Ascodesmis nigricans</name>
    <dbReference type="NCBI Taxonomy" id="341454"/>
    <lineage>
        <taxon>Eukaryota</taxon>
        <taxon>Fungi</taxon>
        <taxon>Dikarya</taxon>
        <taxon>Ascomycota</taxon>
        <taxon>Pezizomycotina</taxon>
        <taxon>Pezizomycetes</taxon>
        <taxon>Pezizales</taxon>
        <taxon>Ascodesmidaceae</taxon>
        <taxon>Ascodesmis</taxon>
    </lineage>
</organism>
<dbReference type="EMBL" id="ML220130">
    <property type="protein sequence ID" value="TGZ79665.1"/>
    <property type="molecule type" value="Genomic_DNA"/>
</dbReference>
<sequence length="149" mass="17200">MIPFLFFGTPGVFDFRLSGFRFLRFVLSISVRSCFFRTFTWTLSLRHSPTIQQHDNNSTTTTARRFSNTPTSTAAYRHINSTANNLSHQSPISTHHLPLKHNSRYSNSLPFRLRTLAFATCFRSIIHGAFHEDGAHYRRIGLGSWYMVL</sequence>
<dbReference type="AlphaFoldDB" id="A0A4V3SIC6"/>